<protein>
    <submittedName>
        <fullName evidence="1">Uncharacterized protein</fullName>
    </submittedName>
</protein>
<organism evidence="1 2">
    <name type="scientific">Suillus placidus</name>
    <dbReference type="NCBI Taxonomy" id="48579"/>
    <lineage>
        <taxon>Eukaryota</taxon>
        <taxon>Fungi</taxon>
        <taxon>Dikarya</taxon>
        <taxon>Basidiomycota</taxon>
        <taxon>Agaricomycotina</taxon>
        <taxon>Agaricomycetes</taxon>
        <taxon>Agaricomycetidae</taxon>
        <taxon>Boletales</taxon>
        <taxon>Suillineae</taxon>
        <taxon>Suillaceae</taxon>
        <taxon>Suillus</taxon>
    </lineage>
</organism>
<dbReference type="Gene3D" id="3.30.800.10">
    <property type="entry name" value="Phosphatidylinositol Phosphate Kinase II Beta"/>
    <property type="match status" value="1"/>
</dbReference>
<name>A0A9P7D1G1_9AGAM</name>
<comment type="caution">
    <text evidence="1">The sequence shown here is derived from an EMBL/GenBank/DDBJ whole genome shotgun (WGS) entry which is preliminary data.</text>
</comment>
<dbReference type="SUPFAM" id="SSF56104">
    <property type="entry name" value="SAICAR synthase-like"/>
    <property type="match status" value="1"/>
</dbReference>
<proteinExistence type="predicted"/>
<gene>
    <name evidence="1" type="ORF">EV702DRAFT_1117276</name>
</gene>
<dbReference type="EMBL" id="JABBWD010000033">
    <property type="protein sequence ID" value="KAG1775532.1"/>
    <property type="molecule type" value="Genomic_DNA"/>
</dbReference>
<accession>A0A9P7D1G1</accession>
<dbReference type="InterPro" id="IPR027484">
    <property type="entry name" value="PInositol-4-P-5-kinase_N"/>
</dbReference>
<evidence type="ECO:0000313" key="1">
    <source>
        <dbReference type="EMBL" id="KAG1775532.1"/>
    </source>
</evidence>
<dbReference type="Proteomes" id="UP000714275">
    <property type="component" value="Unassembled WGS sequence"/>
</dbReference>
<sequence>MGLLGTSQTTRLSRLALDPTDYLLSLTSSQNSHPQVKLEASAYFSCNYRFIINTIRYTEHQFLLRVLR</sequence>
<dbReference type="AlphaFoldDB" id="A0A9P7D1G1"/>
<evidence type="ECO:0000313" key="2">
    <source>
        <dbReference type="Proteomes" id="UP000714275"/>
    </source>
</evidence>
<keyword evidence="2" id="KW-1185">Reference proteome</keyword>
<reference evidence="1" key="1">
    <citation type="journal article" date="2020" name="New Phytol.">
        <title>Comparative genomics reveals dynamic genome evolution in host specialist ectomycorrhizal fungi.</title>
        <authorList>
            <person name="Lofgren L.A."/>
            <person name="Nguyen N.H."/>
            <person name="Vilgalys R."/>
            <person name="Ruytinx J."/>
            <person name="Liao H.L."/>
            <person name="Branco S."/>
            <person name="Kuo A."/>
            <person name="LaButti K."/>
            <person name="Lipzen A."/>
            <person name="Andreopoulos W."/>
            <person name="Pangilinan J."/>
            <person name="Riley R."/>
            <person name="Hundley H."/>
            <person name="Na H."/>
            <person name="Barry K."/>
            <person name="Grigoriev I.V."/>
            <person name="Stajich J.E."/>
            <person name="Kennedy P.G."/>
        </authorList>
    </citation>
    <scope>NUCLEOTIDE SEQUENCE</scope>
    <source>
        <strain evidence="1">DOB743</strain>
    </source>
</reference>